<keyword evidence="2" id="KW-0472">Membrane</keyword>
<comment type="caution">
    <text evidence="3">The sequence shown here is derived from an EMBL/GenBank/DDBJ whole genome shotgun (WGS) entry which is preliminary data.</text>
</comment>
<organism evidence="3 4">
    <name type="scientific">Brevibacterium marinum</name>
    <dbReference type="NCBI Taxonomy" id="418643"/>
    <lineage>
        <taxon>Bacteria</taxon>
        <taxon>Bacillati</taxon>
        <taxon>Actinomycetota</taxon>
        <taxon>Actinomycetes</taxon>
        <taxon>Micrococcales</taxon>
        <taxon>Brevibacteriaceae</taxon>
        <taxon>Brevibacterium</taxon>
    </lineage>
</organism>
<gene>
    <name evidence="3" type="ORF">BKA07_000893</name>
</gene>
<dbReference type="AlphaFoldDB" id="A0A846RYA4"/>
<reference evidence="3 4" key="1">
    <citation type="submission" date="2020-03" db="EMBL/GenBank/DDBJ databases">
        <title>Sequencing the genomes of 1000 actinobacteria strains.</title>
        <authorList>
            <person name="Klenk H.-P."/>
        </authorList>
    </citation>
    <scope>NUCLEOTIDE SEQUENCE [LARGE SCALE GENOMIC DNA]</scope>
    <source>
        <strain evidence="3 4">DSM 18964</strain>
    </source>
</reference>
<dbReference type="EMBL" id="JAATJN010000001">
    <property type="protein sequence ID" value="NJC55858.1"/>
    <property type="molecule type" value="Genomic_DNA"/>
</dbReference>
<feature type="compositionally biased region" description="Low complexity" evidence="1">
    <location>
        <begin position="61"/>
        <end position="73"/>
    </location>
</feature>
<name>A0A846RYA4_9MICO</name>
<evidence type="ECO:0000256" key="1">
    <source>
        <dbReference type="SAM" id="MobiDB-lite"/>
    </source>
</evidence>
<feature type="region of interest" description="Disordered" evidence="1">
    <location>
        <begin position="61"/>
        <end position="99"/>
    </location>
</feature>
<keyword evidence="4" id="KW-1185">Reference proteome</keyword>
<dbReference type="RefSeq" id="WP_167949823.1">
    <property type="nucleotide sequence ID" value="NZ_BAAAPQ010000026.1"/>
</dbReference>
<evidence type="ECO:0000313" key="3">
    <source>
        <dbReference type="EMBL" id="NJC55858.1"/>
    </source>
</evidence>
<proteinExistence type="predicted"/>
<feature type="transmembrane region" description="Helical" evidence="2">
    <location>
        <begin position="32"/>
        <end position="54"/>
    </location>
</feature>
<feature type="transmembrane region" description="Helical" evidence="2">
    <location>
        <begin position="7"/>
        <end position="26"/>
    </location>
</feature>
<dbReference type="Proteomes" id="UP000576792">
    <property type="component" value="Unassembled WGS sequence"/>
</dbReference>
<keyword evidence="2" id="KW-0812">Transmembrane</keyword>
<sequence>MLTRWKIAIVTGLFVVGALSFLLGLFPTFAGIFWILWFTGCGACILALVLTVLVPTHRPAVSRPVASRSAVRRSVTDPPVTGGPAADSATGSADGVSRP</sequence>
<protein>
    <submittedName>
        <fullName evidence="3">Uncharacterized protein</fullName>
    </submittedName>
</protein>
<accession>A0A846RYA4</accession>
<evidence type="ECO:0000313" key="4">
    <source>
        <dbReference type="Proteomes" id="UP000576792"/>
    </source>
</evidence>
<evidence type="ECO:0000256" key="2">
    <source>
        <dbReference type="SAM" id="Phobius"/>
    </source>
</evidence>
<keyword evidence="2" id="KW-1133">Transmembrane helix</keyword>